<comment type="caution">
    <text evidence="2">The sequence shown here is derived from an EMBL/GenBank/DDBJ whole genome shotgun (WGS) entry which is preliminary data.</text>
</comment>
<evidence type="ECO:0000313" key="2">
    <source>
        <dbReference type="EMBL" id="MCX2818088.1"/>
    </source>
</evidence>
<sequence>MTEIVRTEGVLGGDPRIEGTRVGVLHIYELVVEGDYPPADVADQFGVSLGEVYTALAYYHEHPETVREVRRRHADAEERLAEEALAPPRPRQ</sequence>
<dbReference type="RefSeq" id="WP_266085737.1">
    <property type="nucleotide sequence ID" value="NZ_RKLV01000002.1"/>
</dbReference>
<dbReference type="Proteomes" id="UP001149411">
    <property type="component" value="Unassembled WGS sequence"/>
</dbReference>
<name>A0A9Q4C263_9EURY</name>
<protein>
    <submittedName>
        <fullName evidence="2">DUF433 domain-containing protein</fullName>
    </submittedName>
</protein>
<dbReference type="InterPro" id="IPR036388">
    <property type="entry name" value="WH-like_DNA-bd_sf"/>
</dbReference>
<dbReference type="InterPro" id="IPR007367">
    <property type="entry name" value="DUF433"/>
</dbReference>
<accession>A0A9Q4C263</accession>
<evidence type="ECO:0000313" key="3">
    <source>
        <dbReference type="Proteomes" id="UP001149411"/>
    </source>
</evidence>
<dbReference type="InterPro" id="IPR009057">
    <property type="entry name" value="Homeodomain-like_sf"/>
</dbReference>
<evidence type="ECO:0000256" key="1">
    <source>
        <dbReference type="SAM" id="MobiDB-lite"/>
    </source>
</evidence>
<dbReference type="Gene3D" id="1.10.10.10">
    <property type="entry name" value="Winged helix-like DNA-binding domain superfamily/Winged helix DNA-binding domain"/>
    <property type="match status" value="1"/>
</dbReference>
<feature type="region of interest" description="Disordered" evidence="1">
    <location>
        <begin position="72"/>
        <end position="92"/>
    </location>
</feature>
<dbReference type="PANTHER" id="PTHR34849:SF1">
    <property type="entry name" value="SLR0770 PROTEIN"/>
    <property type="match status" value="1"/>
</dbReference>
<dbReference type="SUPFAM" id="SSF46689">
    <property type="entry name" value="Homeodomain-like"/>
    <property type="match status" value="1"/>
</dbReference>
<dbReference type="EMBL" id="RKLV01000002">
    <property type="protein sequence ID" value="MCX2818088.1"/>
    <property type="molecule type" value="Genomic_DNA"/>
</dbReference>
<dbReference type="Pfam" id="PF04255">
    <property type="entry name" value="DUF433"/>
    <property type="match status" value="1"/>
</dbReference>
<proteinExistence type="predicted"/>
<reference evidence="2" key="1">
    <citation type="submission" date="2022-09" db="EMBL/GenBank/DDBJ databases">
        <title>Haloadaptaus new haloarchaeum isolated from saline soil.</title>
        <authorList>
            <person name="Duran-Viseras A."/>
            <person name="Sanchez-Porro C."/>
            <person name="Ventosa A."/>
        </authorList>
    </citation>
    <scope>NUCLEOTIDE SEQUENCE</scope>
    <source>
        <strain evidence="2">F3-133</strain>
    </source>
</reference>
<dbReference type="AlphaFoldDB" id="A0A9Q4C263"/>
<feature type="compositionally biased region" description="Basic and acidic residues" evidence="1">
    <location>
        <begin position="72"/>
        <end position="82"/>
    </location>
</feature>
<gene>
    <name evidence="2" type="ORF">EGH25_01800</name>
</gene>
<keyword evidence="3" id="KW-1185">Reference proteome</keyword>
<organism evidence="2 3">
    <name type="scientific">Halorutilus salinus</name>
    <dbReference type="NCBI Taxonomy" id="2487751"/>
    <lineage>
        <taxon>Archaea</taxon>
        <taxon>Methanobacteriati</taxon>
        <taxon>Methanobacteriota</taxon>
        <taxon>Stenosarchaea group</taxon>
        <taxon>Halobacteria</taxon>
        <taxon>Halorutilales</taxon>
        <taxon>Halorutilaceae</taxon>
        <taxon>Halorutilus</taxon>
    </lineage>
</organism>
<dbReference type="PANTHER" id="PTHR34849">
    <property type="entry name" value="SSL5025 PROTEIN"/>
    <property type="match status" value="1"/>
</dbReference>